<dbReference type="Proteomes" id="UP000831390">
    <property type="component" value="Chromosome"/>
</dbReference>
<evidence type="ECO:0000313" key="2">
    <source>
        <dbReference type="Proteomes" id="UP000831390"/>
    </source>
</evidence>
<organism evidence="1 2">
    <name type="scientific">Hymenobacter monticola</name>
    <dbReference type="NCBI Taxonomy" id="1705399"/>
    <lineage>
        <taxon>Bacteria</taxon>
        <taxon>Pseudomonadati</taxon>
        <taxon>Bacteroidota</taxon>
        <taxon>Cytophagia</taxon>
        <taxon>Cytophagales</taxon>
        <taxon>Hymenobacteraceae</taxon>
        <taxon>Hymenobacter</taxon>
    </lineage>
</organism>
<evidence type="ECO:0000313" key="1">
    <source>
        <dbReference type="EMBL" id="UOE36061.1"/>
    </source>
</evidence>
<accession>A0ABY4BEA2</accession>
<dbReference type="PROSITE" id="PS51257">
    <property type="entry name" value="PROKAR_LIPOPROTEIN"/>
    <property type="match status" value="1"/>
</dbReference>
<keyword evidence="2" id="KW-1185">Reference proteome</keyword>
<name>A0ABY4BEA2_9BACT</name>
<reference evidence="1 2" key="1">
    <citation type="submission" date="2022-03" db="EMBL/GenBank/DDBJ databases">
        <title>Hymenobactersp. isolated from the air.</title>
        <authorList>
            <person name="Won M."/>
            <person name="Kwon S.-W."/>
        </authorList>
    </citation>
    <scope>NUCLEOTIDE SEQUENCE [LARGE SCALE GENOMIC DNA]</scope>
    <source>
        <strain evidence="1 2">KACC 22596</strain>
    </source>
</reference>
<sequence>MLFKLRYLAFLSLSLLLSCKKEVEKIVVQDRQYSWAPTGQFTGFNNVILGIGQGPQGLYMQQPGAFTTLTLQQGRPVYQSYLAPVPTDVNVRLPIGPDFFVTYSDTTVTIIPTKDPVYGQAYQTIRLKRLDQRAQLVPKGYRSYFKMGAINVNRYLLFPYLTTNLFIDNQMHLVLAQVPTYDTTFGYPSQPMPTPRVITLPVAGYSLYPSYPTLITAIDNYFLVDCGNQGVYRIEQNGTYRQVLTNAYGVETFYKWQGRVYAHMSTNQLGVSDDNGLTWQITSGASGILRFNSIHPVGDSLVGIYHAMGNNLLFTLKVNSTGYRARLLKNDGIANLELNGLETWRDTVFLATSGGLFKKPVKTFFESQPK</sequence>
<protein>
    <recommendedName>
        <fullName evidence="3">DUF1735 domain-containing protein</fullName>
    </recommendedName>
</protein>
<evidence type="ECO:0008006" key="3">
    <source>
        <dbReference type="Google" id="ProtNLM"/>
    </source>
</evidence>
<dbReference type="RefSeq" id="WP_243519505.1">
    <property type="nucleotide sequence ID" value="NZ_CP094534.1"/>
</dbReference>
<proteinExistence type="predicted"/>
<gene>
    <name evidence="1" type="ORF">MTP16_10570</name>
</gene>
<dbReference type="EMBL" id="CP094534">
    <property type="protein sequence ID" value="UOE36061.1"/>
    <property type="molecule type" value="Genomic_DNA"/>
</dbReference>